<dbReference type="SMART" id="SM00388">
    <property type="entry name" value="HisKA"/>
    <property type="match status" value="1"/>
</dbReference>
<evidence type="ECO:0000313" key="11">
    <source>
        <dbReference type="EMBL" id="QEN08176.1"/>
    </source>
</evidence>
<keyword evidence="8" id="KW-0812">Transmembrane</keyword>
<feature type="transmembrane region" description="Helical" evidence="8">
    <location>
        <begin position="177"/>
        <end position="200"/>
    </location>
</feature>
<dbReference type="AlphaFoldDB" id="A0A5C1QNM9"/>
<dbReference type="Gene3D" id="1.10.287.130">
    <property type="match status" value="1"/>
</dbReference>
<feature type="domain" description="HAMP" evidence="10">
    <location>
        <begin position="198"/>
        <end position="250"/>
    </location>
</feature>
<evidence type="ECO:0000313" key="12">
    <source>
        <dbReference type="Proteomes" id="UP000324209"/>
    </source>
</evidence>
<name>A0A5C1QNM9_9SPIO</name>
<dbReference type="Gene3D" id="3.30.565.10">
    <property type="entry name" value="Histidine kinase-like ATPase, C-terminal domain"/>
    <property type="match status" value="1"/>
</dbReference>
<feature type="domain" description="Histidine kinase" evidence="9">
    <location>
        <begin position="279"/>
        <end position="496"/>
    </location>
</feature>
<dbReference type="GO" id="GO:0000155">
    <property type="term" value="F:phosphorelay sensor kinase activity"/>
    <property type="evidence" value="ECO:0007669"/>
    <property type="project" value="InterPro"/>
</dbReference>
<dbReference type="GO" id="GO:0016036">
    <property type="term" value="P:cellular response to phosphate starvation"/>
    <property type="evidence" value="ECO:0007669"/>
    <property type="project" value="TreeGrafter"/>
</dbReference>
<keyword evidence="5" id="KW-0808">Transferase</keyword>
<dbReference type="Pfam" id="PF00512">
    <property type="entry name" value="HisKA"/>
    <property type="match status" value="1"/>
</dbReference>
<dbReference type="InterPro" id="IPR003594">
    <property type="entry name" value="HATPase_dom"/>
</dbReference>
<dbReference type="InterPro" id="IPR003660">
    <property type="entry name" value="HAMP_dom"/>
</dbReference>
<keyword evidence="4" id="KW-0597">Phosphoprotein</keyword>
<comment type="catalytic activity">
    <reaction evidence="1">
        <text>ATP + protein L-histidine = ADP + protein N-phospho-L-histidine.</text>
        <dbReference type="EC" id="2.7.13.3"/>
    </reaction>
</comment>
<dbReference type="SUPFAM" id="SSF47384">
    <property type="entry name" value="Homodimeric domain of signal transducing histidine kinase"/>
    <property type="match status" value="1"/>
</dbReference>
<evidence type="ECO:0000256" key="7">
    <source>
        <dbReference type="ARBA" id="ARBA00023012"/>
    </source>
</evidence>
<dbReference type="CDD" id="cd06225">
    <property type="entry name" value="HAMP"/>
    <property type="match status" value="1"/>
</dbReference>
<dbReference type="Pfam" id="PF00672">
    <property type="entry name" value="HAMP"/>
    <property type="match status" value="1"/>
</dbReference>
<reference evidence="11 12" key="1">
    <citation type="submission" date="2019-02" db="EMBL/GenBank/DDBJ databases">
        <title>Complete Genome Sequence and Methylome Analysis of free living Spirochaetas.</title>
        <authorList>
            <person name="Fomenkov A."/>
            <person name="Dubinina G."/>
            <person name="Leshcheva N."/>
            <person name="Mikheeva N."/>
            <person name="Grabovich M."/>
            <person name="Vincze T."/>
            <person name="Roberts R.J."/>
        </authorList>
    </citation>
    <scope>NUCLEOTIDE SEQUENCE [LARGE SCALE GENOMIC DNA]</scope>
    <source>
        <strain evidence="11 12">K2</strain>
    </source>
</reference>
<evidence type="ECO:0000256" key="5">
    <source>
        <dbReference type="ARBA" id="ARBA00022679"/>
    </source>
</evidence>
<dbReference type="PROSITE" id="PS50109">
    <property type="entry name" value="HIS_KIN"/>
    <property type="match status" value="1"/>
</dbReference>
<evidence type="ECO:0000259" key="9">
    <source>
        <dbReference type="PROSITE" id="PS50109"/>
    </source>
</evidence>
<dbReference type="SUPFAM" id="SSF158472">
    <property type="entry name" value="HAMP domain-like"/>
    <property type="match status" value="1"/>
</dbReference>
<keyword evidence="8" id="KW-0472">Membrane</keyword>
<dbReference type="GO" id="GO:0004721">
    <property type="term" value="F:phosphoprotein phosphatase activity"/>
    <property type="evidence" value="ECO:0007669"/>
    <property type="project" value="TreeGrafter"/>
</dbReference>
<dbReference type="FunFam" id="1.10.287.130:FF:000001">
    <property type="entry name" value="Two-component sensor histidine kinase"/>
    <property type="match status" value="1"/>
</dbReference>
<sequence length="500" mass="57307">MRVFFSIRLKLFLWITALVLGFVLFLLMLTNFFIKPFYINSQKKNYIEVSSLLNELYLDDLESFYTEVLRVERLEGYILSLRSLGNEMIYSTFQNNDSHPPMSAPPRNRPPNEIPIDQKGIENLSIGQTRYIFQEQFDPILNTTIFNMMTIISDDIILILSRPLASIDQSTHIASRFISIAGIISLIAGSIVALILSSLFTQPIQELTDIAVSMSRLDFSKKYKVTTNDEIGSLGSSINSLSDQLNRSISDLQKMNEGLLVENEEKQKIDDMRKDFIFSISHELRTPLSLIKGYAEGLLENIASDEESRNYYCEVIVDETSKMEKHVQNLLELSYLESANYILELSDFNIKQLIDSTLMKYKRVFQEKNVTCTFDMKGDIPVRADRVRIIQVLENYITNALNHIDGKRQISLSVDKTIYNKVRVNVSNTGSLIPEDSIDKIWHSYYKVDKARSRQYGGYGLGLSIVKAIQDQHDNDYGVQNAEDKVIFWFELTPAINSCT</sequence>
<dbReference type="OrthoDB" id="9813151at2"/>
<dbReference type="Gene3D" id="6.10.340.10">
    <property type="match status" value="1"/>
</dbReference>
<dbReference type="EC" id="2.7.13.3" evidence="3"/>
<dbReference type="RefSeq" id="WP_149486256.1">
    <property type="nucleotide sequence ID" value="NZ_CP036150.1"/>
</dbReference>
<dbReference type="InterPro" id="IPR005467">
    <property type="entry name" value="His_kinase_dom"/>
</dbReference>
<dbReference type="InterPro" id="IPR050351">
    <property type="entry name" value="BphY/WalK/GraS-like"/>
</dbReference>
<dbReference type="PANTHER" id="PTHR45453:SF3">
    <property type="entry name" value="HISTIDINE KINASE"/>
    <property type="match status" value="1"/>
</dbReference>
<protein>
    <recommendedName>
        <fullName evidence="3">histidine kinase</fullName>
        <ecNumber evidence="3">2.7.13.3</ecNumber>
    </recommendedName>
</protein>
<proteinExistence type="predicted"/>
<keyword evidence="7" id="KW-0902">Two-component regulatory system</keyword>
<comment type="subcellular location">
    <subcellularLocation>
        <location evidence="2">Membrane</location>
    </subcellularLocation>
</comment>
<dbReference type="PROSITE" id="PS50885">
    <property type="entry name" value="HAMP"/>
    <property type="match status" value="1"/>
</dbReference>
<dbReference type="Proteomes" id="UP000324209">
    <property type="component" value="Chromosome"/>
</dbReference>
<dbReference type="InterPro" id="IPR003661">
    <property type="entry name" value="HisK_dim/P_dom"/>
</dbReference>
<evidence type="ECO:0000256" key="8">
    <source>
        <dbReference type="SAM" id="Phobius"/>
    </source>
</evidence>
<keyword evidence="12" id="KW-1185">Reference proteome</keyword>
<keyword evidence="6 11" id="KW-0418">Kinase</keyword>
<feature type="transmembrane region" description="Helical" evidence="8">
    <location>
        <begin position="12"/>
        <end position="34"/>
    </location>
</feature>
<evidence type="ECO:0000256" key="6">
    <source>
        <dbReference type="ARBA" id="ARBA00022777"/>
    </source>
</evidence>
<keyword evidence="8" id="KW-1133">Transmembrane helix</keyword>
<gene>
    <name evidence="11" type="ORF">EXM22_09320</name>
</gene>
<evidence type="ECO:0000259" key="10">
    <source>
        <dbReference type="PROSITE" id="PS50885"/>
    </source>
</evidence>
<evidence type="ECO:0000256" key="2">
    <source>
        <dbReference type="ARBA" id="ARBA00004370"/>
    </source>
</evidence>
<dbReference type="GO" id="GO:0005886">
    <property type="term" value="C:plasma membrane"/>
    <property type="evidence" value="ECO:0007669"/>
    <property type="project" value="TreeGrafter"/>
</dbReference>
<dbReference type="PANTHER" id="PTHR45453">
    <property type="entry name" value="PHOSPHATE REGULON SENSOR PROTEIN PHOR"/>
    <property type="match status" value="1"/>
</dbReference>
<dbReference type="SMART" id="SM00304">
    <property type="entry name" value="HAMP"/>
    <property type="match status" value="1"/>
</dbReference>
<dbReference type="SUPFAM" id="SSF55874">
    <property type="entry name" value="ATPase domain of HSP90 chaperone/DNA topoisomerase II/histidine kinase"/>
    <property type="match status" value="1"/>
</dbReference>
<dbReference type="InterPro" id="IPR036097">
    <property type="entry name" value="HisK_dim/P_sf"/>
</dbReference>
<dbReference type="EMBL" id="CP036150">
    <property type="protein sequence ID" value="QEN08176.1"/>
    <property type="molecule type" value="Genomic_DNA"/>
</dbReference>
<organism evidence="11 12">
    <name type="scientific">Oceanispirochaeta crateris</name>
    <dbReference type="NCBI Taxonomy" id="2518645"/>
    <lineage>
        <taxon>Bacteria</taxon>
        <taxon>Pseudomonadati</taxon>
        <taxon>Spirochaetota</taxon>
        <taxon>Spirochaetia</taxon>
        <taxon>Spirochaetales</taxon>
        <taxon>Spirochaetaceae</taxon>
        <taxon>Oceanispirochaeta</taxon>
    </lineage>
</organism>
<evidence type="ECO:0000256" key="4">
    <source>
        <dbReference type="ARBA" id="ARBA00022553"/>
    </source>
</evidence>
<dbReference type="Pfam" id="PF02518">
    <property type="entry name" value="HATPase_c"/>
    <property type="match status" value="1"/>
</dbReference>
<dbReference type="CDD" id="cd00082">
    <property type="entry name" value="HisKA"/>
    <property type="match status" value="1"/>
</dbReference>
<accession>A0A5C1QNM9</accession>
<dbReference type="InterPro" id="IPR036890">
    <property type="entry name" value="HATPase_C_sf"/>
</dbReference>
<dbReference type="SMART" id="SM00387">
    <property type="entry name" value="HATPase_c"/>
    <property type="match status" value="1"/>
</dbReference>
<evidence type="ECO:0000256" key="1">
    <source>
        <dbReference type="ARBA" id="ARBA00000085"/>
    </source>
</evidence>
<dbReference type="KEGG" id="ock:EXM22_09320"/>
<evidence type="ECO:0000256" key="3">
    <source>
        <dbReference type="ARBA" id="ARBA00012438"/>
    </source>
</evidence>